<dbReference type="Proteomes" id="UP000828390">
    <property type="component" value="Unassembled WGS sequence"/>
</dbReference>
<organism evidence="1 2">
    <name type="scientific">Dreissena polymorpha</name>
    <name type="common">Zebra mussel</name>
    <name type="synonym">Mytilus polymorpha</name>
    <dbReference type="NCBI Taxonomy" id="45954"/>
    <lineage>
        <taxon>Eukaryota</taxon>
        <taxon>Metazoa</taxon>
        <taxon>Spiralia</taxon>
        <taxon>Lophotrochozoa</taxon>
        <taxon>Mollusca</taxon>
        <taxon>Bivalvia</taxon>
        <taxon>Autobranchia</taxon>
        <taxon>Heteroconchia</taxon>
        <taxon>Euheterodonta</taxon>
        <taxon>Imparidentia</taxon>
        <taxon>Neoheterodontei</taxon>
        <taxon>Myida</taxon>
        <taxon>Dreissenoidea</taxon>
        <taxon>Dreissenidae</taxon>
        <taxon>Dreissena</taxon>
    </lineage>
</organism>
<accession>A0A9D4MNY9</accession>
<dbReference type="GO" id="GO:0003824">
    <property type="term" value="F:catalytic activity"/>
    <property type="evidence" value="ECO:0007669"/>
    <property type="project" value="InterPro"/>
</dbReference>
<dbReference type="EMBL" id="JAIWYP010000001">
    <property type="protein sequence ID" value="KAH3878981.1"/>
    <property type="molecule type" value="Genomic_DNA"/>
</dbReference>
<dbReference type="InterPro" id="IPR011013">
    <property type="entry name" value="Gal_mutarotase_sf_dom"/>
</dbReference>
<protein>
    <submittedName>
        <fullName evidence="1">Uncharacterized protein</fullName>
    </submittedName>
</protein>
<keyword evidence="2" id="KW-1185">Reference proteome</keyword>
<sequence>MRLQPDVDNEDIFFIMRLQTDVDNGDIFFTDQNEFTLMGRRNNRKRPIETNYYPLTTMAILEDKG</sequence>
<name>A0A9D4MNY9_DREPO</name>
<dbReference type="Gene3D" id="2.70.98.30">
    <property type="entry name" value="Golgi alpha-mannosidase II, domain 4"/>
    <property type="match status" value="1"/>
</dbReference>
<proteinExistence type="predicted"/>
<dbReference type="GO" id="GO:0030246">
    <property type="term" value="F:carbohydrate binding"/>
    <property type="evidence" value="ECO:0007669"/>
    <property type="project" value="InterPro"/>
</dbReference>
<evidence type="ECO:0000313" key="2">
    <source>
        <dbReference type="Proteomes" id="UP000828390"/>
    </source>
</evidence>
<dbReference type="GO" id="GO:0005975">
    <property type="term" value="P:carbohydrate metabolic process"/>
    <property type="evidence" value="ECO:0007669"/>
    <property type="project" value="InterPro"/>
</dbReference>
<dbReference type="SUPFAM" id="SSF74650">
    <property type="entry name" value="Galactose mutarotase-like"/>
    <property type="match status" value="1"/>
</dbReference>
<comment type="caution">
    <text evidence="1">The sequence shown here is derived from an EMBL/GenBank/DDBJ whole genome shotgun (WGS) entry which is preliminary data.</text>
</comment>
<reference evidence="1" key="2">
    <citation type="submission" date="2020-11" db="EMBL/GenBank/DDBJ databases">
        <authorList>
            <person name="McCartney M.A."/>
            <person name="Auch B."/>
            <person name="Kono T."/>
            <person name="Mallez S."/>
            <person name="Becker A."/>
            <person name="Gohl D.M."/>
            <person name="Silverstein K.A.T."/>
            <person name="Koren S."/>
            <person name="Bechman K.B."/>
            <person name="Herman A."/>
            <person name="Abrahante J.E."/>
            <person name="Garbe J."/>
        </authorList>
    </citation>
    <scope>NUCLEOTIDE SEQUENCE</scope>
    <source>
        <strain evidence="1">Duluth1</strain>
        <tissue evidence="1">Whole animal</tissue>
    </source>
</reference>
<reference evidence="1" key="1">
    <citation type="journal article" date="2019" name="bioRxiv">
        <title>The Genome of the Zebra Mussel, Dreissena polymorpha: A Resource for Invasive Species Research.</title>
        <authorList>
            <person name="McCartney M.A."/>
            <person name="Auch B."/>
            <person name="Kono T."/>
            <person name="Mallez S."/>
            <person name="Zhang Y."/>
            <person name="Obille A."/>
            <person name="Becker A."/>
            <person name="Abrahante J.E."/>
            <person name="Garbe J."/>
            <person name="Badalamenti J.P."/>
            <person name="Herman A."/>
            <person name="Mangelson H."/>
            <person name="Liachko I."/>
            <person name="Sullivan S."/>
            <person name="Sone E.D."/>
            <person name="Koren S."/>
            <person name="Silverstein K.A.T."/>
            <person name="Beckman K.B."/>
            <person name="Gohl D.M."/>
        </authorList>
    </citation>
    <scope>NUCLEOTIDE SEQUENCE</scope>
    <source>
        <strain evidence="1">Duluth1</strain>
        <tissue evidence="1">Whole animal</tissue>
    </source>
</reference>
<gene>
    <name evidence="1" type="ORF">DPMN_002882</name>
</gene>
<evidence type="ECO:0000313" key="1">
    <source>
        <dbReference type="EMBL" id="KAH3878981.1"/>
    </source>
</evidence>
<dbReference type="AlphaFoldDB" id="A0A9D4MNY9"/>